<keyword evidence="1" id="KW-0472">Membrane</keyword>
<evidence type="ECO:0000256" key="1">
    <source>
        <dbReference type="SAM" id="Phobius"/>
    </source>
</evidence>
<keyword evidence="1" id="KW-1133">Transmembrane helix</keyword>
<protein>
    <submittedName>
        <fullName evidence="2">Uncharacterized protein</fullName>
    </submittedName>
</protein>
<accession>A0A1B6QF08</accession>
<dbReference type="InParanoid" id="A0A1B6QF08"/>
<proteinExistence type="predicted"/>
<reference evidence="2 3" key="1">
    <citation type="journal article" date="2009" name="Nature">
        <title>The Sorghum bicolor genome and the diversification of grasses.</title>
        <authorList>
            <person name="Paterson A.H."/>
            <person name="Bowers J.E."/>
            <person name="Bruggmann R."/>
            <person name="Dubchak I."/>
            <person name="Grimwood J."/>
            <person name="Gundlach H."/>
            <person name="Haberer G."/>
            <person name="Hellsten U."/>
            <person name="Mitros T."/>
            <person name="Poliakov A."/>
            <person name="Schmutz J."/>
            <person name="Spannagl M."/>
            <person name="Tang H."/>
            <person name="Wang X."/>
            <person name="Wicker T."/>
            <person name="Bharti A.K."/>
            <person name="Chapman J."/>
            <person name="Feltus F.A."/>
            <person name="Gowik U."/>
            <person name="Grigoriev I.V."/>
            <person name="Lyons E."/>
            <person name="Maher C.A."/>
            <person name="Martis M."/>
            <person name="Narechania A."/>
            <person name="Otillar R.P."/>
            <person name="Penning B.W."/>
            <person name="Salamov A.A."/>
            <person name="Wang Y."/>
            <person name="Zhang L."/>
            <person name="Carpita N.C."/>
            <person name="Freeling M."/>
            <person name="Gingle A.R."/>
            <person name="Hash C.T."/>
            <person name="Keller B."/>
            <person name="Klein P."/>
            <person name="Kresovich S."/>
            <person name="McCann M.C."/>
            <person name="Ming R."/>
            <person name="Peterson D.G."/>
            <person name="Mehboob-ur-Rahman"/>
            <person name="Ware D."/>
            <person name="Westhoff P."/>
            <person name="Mayer K.F."/>
            <person name="Messing J."/>
            <person name="Rokhsar D.S."/>
        </authorList>
    </citation>
    <scope>NUCLEOTIDE SEQUENCE [LARGE SCALE GENOMIC DNA]</scope>
    <source>
        <strain evidence="3">cv. BTx623</strain>
    </source>
</reference>
<gene>
    <name evidence="2" type="ORF">SORBI_3002G344100</name>
</gene>
<sequence>MWPAARAHLAAFAREATVPAPRPASMEAALILLLFSSMVNRAWPAPAEAAALARLAERCGWRRGRIWLCLRGRRRCGHHGQQARRRRHGSSLILYLFFSFDLLFGSDSDLYLYYILNISYWR</sequence>
<keyword evidence="1" id="KW-0812">Transmembrane</keyword>
<feature type="transmembrane region" description="Helical" evidence="1">
    <location>
        <begin position="92"/>
        <end position="116"/>
    </location>
</feature>
<dbReference type="ExpressionAtlas" id="A0A1B6QF08">
    <property type="expression patterns" value="baseline"/>
</dbReference>
<organism evidence="2 3">
    <name type="scientific">Sorghum bicolor</name>
    <name type="common">Sorghum</name>
    <name type="synonym">Sorghum vulgare</name>
    <dbReference type="NCBI Taxonomy" id="4558"/>
    <lineage>
        <taxon>Eukaryota</taxon>
        <taxon>Viridiplantae</taxon>
        <taxon>Streptophyta</taxon>
        <taxon>Embryophyta</taxon>
        <taxon>Tracheophyta</taxon>
        <taxon>Spermatophyta</taxon>
        <taxon>Magnoliopsida</taxon>
        <taxon>Liliopsida</taxon>
        <taxon>Poales</taxon>
        <taxon>Poaceae</taxon>
        <taxon>PACMAD clade</taxon>
        <taxon>Panicoideae</taxon>
        <taxon>Andropogonodae</taxon>
        <taxon>Andropogoneae</taxon>
        <taxon>Sorghinae</taxon>
        <taxon>Sorghum</taxon>
    </lineage>
</organism>
<dbReference type="AlphaFoldDB" id="A0A1B6QF08"/>
<keyword evidence="3" id="KW-1185">Reference proteome</keyword>
<evidence type="ECO:0000313" key="2">
    <source>
        <dbReference type="EMBL" id="KXG36505.1"/>
    </source>
</evidence>
<name>A0A1B6QF08_SORBI</name>
<reference evidence="3" key="2">
    <citation type="journal article" date="2018" name="Plant J.">
        <title>The Sorghum bicolor reference genome: improved assembly, gene annotations, a transcriptome atlas, and signatures of genome organization.</title>
        <authorList>
            <person name="McCormick R.F."/>
            <person name="Truong S.K."/>
            <person name="Sreedasyam A."/>
            <person name="Jenkins J."/>
            <person name="Shu S."/>
            <person name="Sims D."/>
            <person name="Kennedy M."/>
            <person name="Amirebrahimi M."/>
            <person name="Weers B.D."/>
            <person name="McKinley B."/>
            <person name="Mattison A."/>
            <person name="Morishige D.T."/>
            <person name="Grimwood J."/>
            <person name="Schmutz J."/>
            <person name="Mullet J.E."/>
        </authorList>
    </citation>
    <scope>NUCLEOTIDE SEQUENCE [LARGE SCALE GENOMIC DNA]</scope>
    <source>
        <strain evidence="3">cv. BTx623</strain>
    </source>
</reference>
<evidence type="ECO:0000313" key="3">
    <source>
        <dbReference type="Proteomes" id="UP000000768"/>
    </source>
</evidence>
<dbReference type="Proteomes" id="UP000000768">
    <property type="component" value="Chromosome 2"/>
</dbReference>
<dbReference type="Gramene" id="KXG36505">
    <property type="protein sequence ID" value="KXG36505"/>
    <property type="gene ID" value="SORBI_3002G344100"/>
</dbReference>
<dbReference type="EMBL" id="CM000761">
    <property type="protein sequence ID" value="KXG36505.1"/>
    <property type="molecule type" value="Genomic_DNA"/>
</dbReference>